<evidence type="ECO:0000313" key="2">
    <source>
        <dbReference type="Proteomes" id="UP000018466"/>
    </source>
</evidence>
<protein>
    <recommendedName>
        <fullName evidence="3">Orotate phosphoribosyltransferase</fullName>
    </recommendedName>
</protein>
<dbReference type="CDD" id="cd06223">
    <property type="entry name" value="PRTases_typeI"/>
    <property type="match status" value="1"/>
</dbReference>
<evidence type="ECO:0000313" key="1">
    <source>
        <dbReference type="EMBL" id="EHO17568.1"/>
    </source>
</evidence>
<dbReference type="RefSeq" id="WP_009532405.1">
    <property type="nucleotide sequence ID" value="NZ_CAJPPX010000130.1"/>
</dbReference>
<dbReference type="InterPro" id="IPR000836">
    <property type="entry name" value="PRTase_dom"/>
</dbReference>
<dbReference type="EMBL" id="AGEL01000005">
    <property type="protein sequence ID" value="EHO17568.1"/>
    <property type="molecule type" value="Genomic_DNA"/>
</dbReference>
<dbReference type="Proteomes" id="UP000018466">
    <property type="component" value="Unassembled WGS sequence"/>
</dbReference>
<proteinExistence type="predicted"/>
<dbReference type="SUPFAM" id="SSF53271">
    <property type="entry name" value="PRTase-like"/>
    <property type="match status" value="1"/>
</dbReference>
<reference evidence="1 2" key="1">
    <citation type="submission" date="2011-10" db="EMBL/GenBank/DDBJ databases">
        <title>The Genome Sequence of Lachnospiraceae bacterium ACC2.</title>
        <authorList>
            <consortium name="The Broad Institute Genome Sequencing Platform"/>
            <person name="Earl A."/>
            <person name="Ward D."/>
            <person name="Feldgarden M."/>
            <person name="Gevers D."/>
            <person name="Sizova M."/>
            <person name="Hazen A."/>
            <person name="Epstein S."/>
            <person name="Young S.K."/>
            <person name="Zeng Q."/>
            <person name="Gargeya S."/>
            <person name="Fitzgerald M."/>
            <person name="Haas B."/>
            <person name="Abouelleil A."/>
            <person name="Alvarado L."/>
            <person name="Arachchi H.M."/>
            <person name="Berlin A."/>
            <person name="Brown A."/>
            <person name="Chapman S.B."/>
            <person name="Chen Z."/>
            <person name="Dunbar C."/>
            <person name="Freedman E."/>
            <person name="Gearin G."/>
            <person name="Goldberg J."/>
            <person name="Griggs A."/>
            <person name="Gujja S."/>
            <person name="Heiman D."/>
            <person name="Howarth C."/>
            <person name="Larson L."/>
            <person name="Lui A."/>
            <person name="MacDonald P.J.P."/>
            <person name="Montmayeur A."/>
            <person name="Murphy C."/>
            <person name="Neiman D."/>
            <person name="Pearson M."/>
            <person name="Priest M."/>
            <person name="Roberts A."/>
            <person name="Saif S."/>
            <person name="Shea T."/>
            <person name="Shenoy N."/>
            <person name="Sisk P."/>
            <person name="Stolte C."/>
            <person name="Sykes S."/>
            <person name="Wortman J."/>
            <person name="Nusbaum C."/>
            <person name="Birren B."/>
        </authorList>
    </citation>
    <scope>NUCLEOTIDE SEQUENCE [LARGE SCALE GENOMIC DNA]</scope>
    <source>
        <strain evidence="1 2">ACC2</strain>
    </source>
</reference>
<organism evidence="1 2">
    <name type="scientific">Stomatobaculum longum</name>
    <dbReference type="NCBI Taxonomy" id="796942"/>
    <lineage>
        <taxon>Bacteria</taxon>
        <taxon>Bacillati</taxon>
        <taxon>Bacillota</taxon>
        <taxon>Clostridia</taxon>
        <taxon>Lachnospirales</taxon>
        <taxon>Lachnospiraceae</taxon>
        <taxon>Stomatobaculum</taxon>
    </lineage>
</organism>
<accession>A0AA37DGY5</accession>
<comment type="caution">
    <text evidence="1">The sequence shown here is derived from an EMBL/GenBank/DDBJ whole genome shotgun (WGS) entry which is preliminary data.</text>
</comment>
<dbReference type="InterPro" id="IPR029057">
    <property type="entry name" value="PRTase-like"/>
</dbReference>
<keyword evidence="2" id="KW-1185">Reference proteome</keyword>
<name>A0AA37DGY5_9FIRM</name>
<dbReference type="AlphaFoldDB" id="A0AA37DGY5"/>
<sequence>MQNTNDTKVYTAGCDAPLKIRKGHFASNHAHINYYIDVTTLKTRSGEAKEIARYLTGTYLFGTVIDTIVCMEGTDVIGAYLAEELTKEGFLSTNAHKTMYVVHPEFNSNSQLIFRNNLLPEIAGKNIMVLMSSITTGRTLDKVLECIQYYGGTLSGVSAIFSACETYHDIPISAVFGKKDIPDYASYDYRECPLCKSGEKLDALVNAYGFATLGDN</sequence>
<dbReference type="Gene3D" id="3.40.50.2020">
    <property type="match status" value="1"/>
</dbReference>
<evidence type="ECO:0008006" key="3">
    <source>
        <dbReference type="Google" id="ProtNLM"/>
    </source>
</evidence>
<dbReference type="GeneID" id="86940345"/>
<gene>
    <name evidence="1" type="ORF">HMPREF9623_00572</name>
</gene>